<evidence type="ECO:0000313" key="1">
    <source>
        <dbReference type="EMBL" id="KAI0027994.1"/>
    </source>
</evidence>
<proteinExistence type="predicted"/>
<name>A0ACB8Q857_9AGAM</name>
<organism evidence="1 2">
    <name type="scientific">Vararia minispora EC-137</name>
    <dbReference type="NCBI Taxonomy" id="1314806"/>
    <lineage>
        <taxon>Eukaryota</taxon>
        <taxon>Fungi</taxon>
        <taxon>Dikarya</taxon>
        <taxon>Basidiomycota</taxon>
        <taxon>Agaricomycotina</taxon>
        <taxon>Agaricomycetes</taxon>
        <taxon>Russulales</taxon>
        <taxon>Lachnocladiaceae</taxon>
        <taxon>Vararia</taxon>
    </lineage>
</organism>
<comment type="caution">
    <text evidence="1">The sequence shown here is derived from an EMBL/GenBank/DDBJ whole genome shotgun (WGS) entry which is preliminary data.</text>
</comment>
<evidence type="ECO:0000313" key="2">
    <source>
        <dbReference type="Proteomes" id="UP000814128"/>
    </source>
</evidence>
<reference evidence="1" key="2">
    <citation type="journal article" date="2022" name="New Phytol.">
        <title>Evolutionary transition to the ectomycorrhizal habit in the genomes of a hyperdiverse lineage of mushroom-forming fungi.</title>
        <authorList>
            <person name="Looney B."/>
            <person name="Miyauchi S."/>
            <person name="Morin E."/>
            <person name="Drula E."/>
            <person name="Courty P.E."/>
            <person name="Kohler A."/>
            <person name="Kuo A."/>
            <person name="LaButti K."/>
            <person name="Pangilinan J."/>
            <person name="Lipzen A."/>
            <person name="Riley R."/>
            <person name="Andreopoulos W."/>
            <person name="He G."/>
            <person name="Johnson J."/>
            <person name="Nolan M."/>
            <person name="Tritt A."/>
            <person name="Barry K.W."/>
            <person name="Grigoriev I.V."/>
            <person name="Nagy L.G."/>
            <person name="Hibbett D."/>
            <person name="Henrissat B."/>
            <person name="Matheny P.B."/>
            <person name="Labbe J."/>
            <person name="Martin F.M."/>
        </authorList>
    </citation>
    <scope>NUCLEOTIDE SEQUENCE</scope>
    <source>
        <strain evidence="1">EC-137</strain>
    </source>
</reference>
<keyword evidence="2" id="KW-1185">Reference proteome</keyword>
<dbReference type="Proteomes" id="UP000814128">
    <property type="component" value="Unassembled WGS sequence"/>
</dbReference>
<sequence length="710" mass="76406">MLAEEEKFLTRKLESEPDDVRDSIRNIAEVSYSEDLKTYEAVQERGPETFEEAAECTLDYKLTEWLGNHGAFCSWFVAAPNADQGDLCCYHFAGGDAPLTGDPDSLRVTYDAWDANGFASFSNRIMQHTREGMLSAFIRPGAGMSSTSPNSGNKSCATPSTGHSPGDVVAPLPITSSVSVSTEISLSAVADTEDALTESANRLWIASPPELSSAGLGSTGPSPRASCQPAGLLLHSLTPGYADGIQKIQFPLRPVTPSASECGSEDAPFGFVQSESEGTHGAGGDNCDDDESGAGDDNDNDDDPPIHPYRRSLVFDAGERYYDNDLDGWAAFPGDMTDHMVQMEGENALRIDKLMEVYWKHLDKEDDATRISRHRHPQVNLLFRRDAGMEGKWCYRFAPLTLLIYNQPRAANDPTGPSLPTELCPFSWDRWRTKLQFSSSVELYSEGGIEWNYPDIISAYWLSIARNMAAVFDILDDIEFEEYANARMNDDSAHAEHPMPHVDRYVSTIGTDSGGSDVSGVGRASTGGESTGTSPDAESTGAGPDAESTGTGPNAEGAGAGLDAEGAGDGLHREGPGAGPSTPEVNRAGGNRANKAPARQRKRAEIPSTDPPAPDASATRVDSTDQAQTGPSKRTRRATAAVAASDGEGETDRAKRKRSRTAKGEEWREAIDARDTRHEARIHTRGGAGQRGGGRRRRRRQGARHGSRSG</sequence>
<dbReference type="EMBL" id="MU273807">
    <property type="protein sequence ID" value="KAI0027994.1"/>
    <property type="molecule type" value="Genomic_DNA"/>
</dbReference>
<gene>
    <name evidence="1" type="ORF">K488DRAFT_74111</name>
</gene>
<protein>
    <submittedName>
        <fullName evidence="1">Uncharacterized protein</fullName>
    </submittedName>
</protein>
<reference evidence="1" key="1">
    <citation type="submission" date="2021-02" db="EMBL/GenBank/DDBJ databases">
        <authorList>
            <consortium name="DOE Joint Genome Institute"/>
            <person name="Ahrendt S."/>
            <person name="Looney B.P."/>
            <person name="Miyauchi S."/>
            <person name="Morin E."/>
            <person name="Drula E."/>
            <person name="Courty P.E."/>
            <person name="Chicoki N."/>
            <person name="Fauchery L."/>
            <person name="Kohler A."/>
            <person name="Kuo A."/>
            <person name="Labutti K."/>
            <person name="Pangilinan J."/>
            <person name="Lipzen A."/>
            <person name="Riley R."/>
            <person name="Andreopoulos W."/>
            <person name="He G."/>
            <person name="Johnson J."/>
            <person name="Barry K.W."/>
            <person name="Grigoriev I.V."/>
            <person name="Nagy L."/>
            <person name="Hibbett D."/>
            <person name="Henrissat B."/>
            <person name="Matheny P.B."/>
            <person name="Labbe J."/>
            <person name="Martin F."/>
        </authorList>
    </citation>
    <scope>NUCLEOTIDE SEQUENCE</scope>
    <source>
        <strain evidence="1">EC-137</strain>
    </source>
</reference>
<accession>A0ACB8Q857</accession>